<dbReference type="GO" id="GO:0071763">
    <property type="term" value="P:nuclear membrane organization"/>
    <property type="evidence" value="ECO:0007669"/>
    <property type="project" value="TreeGrafter"/>
</dbReference>
<dbReference type="InterPro" id="IPR041885">
    <property type="entry name" value="MAN1_winged_helix_dom"/>
</dbReference>
<dbReference type="InterPro" id="IPR011015">
    <property type="entry name" value="LEM/LEM-like_dom_sf"/>
</dbReference>
<keyword evidence="2" id="KW-0597">Phosphoprotein</keyword>
<keyword evidence="5 8" id="KW-0472">Membrane</keyword>
<evidence type="ECO:0000259" key="9">
    <source>
        <dbReference type="Pfam" id="PF09402"/>
    </source>
</evidence>
<feature type="transmembrane region" description="Helical" evidence="8">
    <location>
        <begin position="328"/>
        <end position="350"/>
    </location>
</feature>
<feature type="compositionally biased region" description="Acidic residues" evidence="7">
    <location>
        <begin position="225"/>
        <end position="236"/>
    </location>
</feature>
<dbReference type="InterPro" id="IPR018996">
    <property type="entry name" value="Man1/Src1-like_C"/>
</dbReference>
<dbReference type="Pfam" id="PF09402">
    <property type="entry name" value="MSC"/>
    <property type="match status" value="1"/>
</dbReference>
<dbReference type="GO" id="GO:0034399">
    <property type="term" value="C:nuclear periphery"/>
    <property type="evidence" value="ECO:0007669"/>
    <property type="project" value="TreeGrafter"/>
</dbReference>
<protein>
    <recommendedName>
        <fullName evidence="9">Man1/Src1-like C-terminal domain-containing protein</fullName>
    </recommendedName>
</protein>
<comment type="subcellular location">
    <subcellularLocation>
        <location evidence="1">Nucleus inner membrane</location>
    </subcellularLocation>
</comment>
<feature type="compositionally biased region" description="Polar residues" evidence="7">
    <location>
        <begin position="130"/>
        <end position="148"/>
    </location>
</feature>
<proteinExistence type="predicted"/>
<keyword evidence="6" id="KW-0539">Nucleus</keyword>
<accession>A0AAD5XGS7</accession>
<dbReference type="Gene3D" id="1.10.720.40">
    <property type="match status" value="1"/>
</dbReference>
<dbReference type="Proteomes" id="UP001211907">
    <property type="component" value="Unassembled WGS sequence"/>
</dbReference>
<sequence>MKAQTPKKKAKTGKSKLRLPDGVDVAFAPETKTIDQLIAVLSAAGVELPVQRMRKQTYVDMFVKFIQPLLLANLPSDSDSFPGQETPRRKQQKHLQKIQIQQQQPEEQNDRPSSPVFSSAKRVSSLSVSGGSTPNNTSKTVSKPTATPFANSPARFINFESLATPVKSLPNFASSSISLSPAPPIFSPPVKTQTEPSSSVNISPSVTDILNQFDSDSDNPHDYSDNDEDDSGDADSDSQNGAQLTWDTLEPGLNPASLDSPPKSRKRSQQSKNRDSTLSLRKSRLFEESPSTSTQSKLAQPKPASKKSAKNPLKLKQSKQLNVKLPSILLVVSIIALLLSIYVFAFISLWSNIKYRPHGAIKPATIFSVTNNSIVDAVLNRIVPVSRECPKGSFCDGKAVASCEETDYTIRWAFGTRTITKYAPNGWQFIVPTWLGGGNLVGCAKDVARLKLESRKQAQVGNLIAYLNDIVRKWLGQLHCNEPDPDPETTSEELALARRFTGKTREITGMPATAAKRQLRSLIGNKWTDEKFNEYWNLILHKILTASATAHQQHHNHPQNPEPNTSIPLYTTVDESGRHRLFKTTSPLLKSWSCSARHAVHITLQTHYRTITAILIALAGATFYAINRAAAARDAGVVATLVEDVLDTLHTESENHRIDPARHPVPGLSVAMVRDHFLQIRMSSAAATNTNNAIALDSYGYAANLVDEHARTRWTVADAGMRDRVWSAVSKIVVRNANVRETVLEVGGEEDVVWQWIGSFALSPKKRNMVVPGGSSSGVYGGNYLPGKISFEKGGAVVVEDGKGGRRGLMHNEDDDAVVGSPVLEAKARKLGGISGPPVPSFLRSKLDVDASSRSGGSNDVLYPSL</sequence>
<evidence type="ECO:0000256" key="3">
    <source>
        <dbReference type="ARBA" id="ARBA00022692"/>
    </source>
</evidence>
<dbReference type="GO" id="GO:0005637">
    <property type="term" value="C:nuclear inner membrane"/>
    <property type="evidence" value="ECO:0007669"/>
    <property type="project" value="UniProtKB-SubCell"/>
</dbReference>
<evidence type="ECO:0000256" key="6">
    <source>
        <dbReference type="ARBA" id="ARBA00023242"/>
    </source>
</evidence>
<dbReference type="GO" id="GO:0005783">
    <property type="term" value="C:endoplasmic reticulum"/>
    <property type="evidence" value="ECO:0007669"/>
    <property type="project" value="TreeGrafter"/>
</dbReference>
<dbReference type="GO" id="GO:0003682">
    <property type="term" value="F:chromatin binding"/>
    <property type="evidence" value="ECO:0007669"/>
    <property type="project" value="InterPro"/>
</dbReference>
<dbReference type="PANTHER" id="PTHR47808:SF2">
    <property type="entry name" value="LEM DOMAIN-CONTAINING PROTEIN 2"/>
    <property type="match status" value="1"/>
</dbReference>
<dbReference type="PANTHER" id="PTHR47808">
    <property type="entry name" value="INNER NUCLEAR MEMBRANE PROTEIN HEH2-RELATED"/>
    <property type="match status" value="1"/>
</dbReference>
<dbReference type="EMBL" id="JADGJH010000663">
    <property type="protein sequence ID" value="KAJ3124576.1"/>
    <property type="molecule type" value="Genomic_DNA"/>
</dbReference>
<name>A0AAD5XGS7_9FUNG</name>
<comment type="caution">
    <text evidence="10">The sequence shown here is derived from an EMBL/GenBank/DDBJ whole genome shotgun (WGS) entry which is preliminary data.</text>
</comment>
<feature type="region of interest" description="Disordered" evidence="7">
    <location>
        <begin position="77"/>
        <end position="148"/>
    </location>
</feature>
<evidence type="ECO:0000313" key="10">
    <source>
        <dbReference type="EMBL" id="KAJ3124576.1"/>
    </source>
</evidence>
<dbReference type="Gene3D" id="1.10.10.1180">
    <property type="entry name" value="MAN1, winged-helix domain"/>
    <property type="match status" value="1"/>
</dbReference>
<keyword evidence="11" id="KW-1185">Reference proteome</keyword>
<reference evidence="10" key="1">
    <citation type="submission" date="2020-05" db="EMBL/GenBank/DDBJ databases">
        <title>Phylogenomic resolution of chytrid fungi.</title>
        <authorList>
            <person name="Stajich J.E."/>
            <person name="Amses K."/>
            <person name="Simmons R."/>
            <person name="Seto K."/>
            <person name="Myers J."/>
            <person name="Bonds A."/>
            <person name="Quandt C.A."/>
            <person name="Barry K."/>
            <person name="Liu P."/>
            <person name="Grigoriev I."/>
            <person name="Longcore J.E."/>
            <person name="James T.Y."/>
        </authorList>
    </citation>
    <scope>NUCLEOTIDE SEQUENCE</scope>
    <source>
        <strain evidence="10">JEL0513</strain>
    </source>
</reference>
<evidence type="ECO:0000256" key="8">
    <source>
        <dbReference type="SAM" id="Phobius"/>
    </source>
</evidence>
<evidence type="ECO:0000256" key="1">
    <source>
        <dbReference type="ARBA" id="ARBA00004540"/>
    </source>
</evidence>
<feature type="domain" description="Man1/Src1-like C-terminal" evidence="9">
    <location>
        <begin position="374"/>
        <end position="759"/>
    </location>
</feature>
<feature type="region of interest" description="Disordered" evidence="7">
    <location>
        <begin position="209"/>
        <end position="313"/>
    </location>
</feature>
<evidence type="ECO:0000256" key="7">
    <source>
        <dbReference type="SAM" id="MobiDB-lite"/>
    </source>
</evidence>
<organism evidence="10 11">
    <name type="scientific">Physocladia obscura</name>
    <dbReference type="NCBI Taxonomy" id="109957"/>
    <lineage>
        <taxon>Eukaryota</taxon>
        <taxon>Fungi</taxon>
        <taxon>Fungi incertae sedis</taxon>
        <taxon>Chytridiomycota</taxon>
        <taxon>Chytridiomycota incertae sedis</taxon>
        <taxon>Chytridiomycetes</taxon>
        <taxon>Chytridiales</taxon>
        <taxon>Chytriomycetaceae</taxon>
        <taxon>Physocladia</taxon>
    </lineage>
</organism>
<gene>
    <name evidence="10" type="ORF">HK100_011189</name>
</gene>
<keyword evidence="4 8" id="KW-1133">Transmembrane helix</keyword>
<evidence type="ECO:0000256" key="2">
    <source>
        <dbReference type="ARBA" id="ARBA00022553"/>
    </source>
</evidence>
<dbReference type="AlphaFoldDB" id="A0AAD5XGS7"/>
<evidence type="ECO:0000256" key="4">
    <source>
        <dbReference type="ARBA" id="ARBA00022989"/>
    </source>
</evidence>
<evidence type="ECO:0000313" key="11">
    <source>
        <dbReference type="Proteomes" id="UP001211907"/>
    </source>
</evidence>
<evidence type="ECO:0000256" key="5">
    <source>
        <dbReference type="ARBA" id="ARBA00023136"/>
    </source>
</evidence>
<feature type="compositionally biased region" description="Low complexity" evidence="7">
    <location>
        <begin position="116"/>
        <end position="129"/>
    </location>
</feature>
<dbReference type="InterPro" id="IPR044780">
    <property type="entry name" value="Heh2/Src1"/>
</dbReference>
<keyword evidence="3 8" id="KW-0812">Transmembrane</keyword>